<reference evidence="1" key="1">
    <citation type="submission" date="2023-04" db="EMBL/GenBank/DDBJ databases">
        <title>Draft Genome sequencing of Naganishia species isolated from polar environments using Oxford Nanopore Technology.</title>
        <authorList>
            <person name="Leo P."/>
            <person name="Venkateswaran K."/>
        </authorList>
    </citation>
    <scope>NUCLEOTIDE SEQUENCE</scope>
    <source>
        <strain evidence="1">DBVPG 5303</strain>
    </source>
</reference>
<comment type="caution">
    <text evidence="1">The sequence shown here is derived from an EMBL/GenBank/DDBJ whole genome shotgun (WGS) entry which is preliminary data.</text>
</comment>
<dbReference type="Proteomes" id="UP001234202">
    <property type="component" value="Unassembled WGS sequence"/>
</dbReference>
<dbReference type="EMBL" id="JASBWV010000025">
    <property type="protein sequence ID" value="KAJ9119361.1"/>
    <property type="molecule type" value="Genomic_DNA"/>
</dbReference>
<sequence length="969" mass="107175">MLPRVHAVARVASRGRRALQHSAHVCRQQKATKPSEQPPPSTTKKPSGKHHTLTYNLPVKALSQETQAFLRSGDGEDGGEAIAAIADVLPENELEELDPTAVRSGMIAELRRSGNVFIGVVICSVLSGRRIRQMVLRSNGEVVPCTSDDIQYVLPRTLIPSELMDDAFGDRSSILATPSPELDSDTATNQLKFRRKIARSIRAVEISLELAMKTLNQNPRYDALRVWEYFLEQRPAEDGRWGDFTLEEVVEFLQAGEEALPHDLDRRITALAVFRLLMDRSDLFLGDEVGMRMSQRFSIRPAEEVSCLNMVSDLLKGFEGSVEKRAEIATFHREVQTRVRQRQEYYRLPVEQRHQDAIDPFSDISKAFISIVMRRLVERRSTQLSVVDPLVPNILRASGLYEGKSLDLATAERFLKDIGEISPWDSLSRARIEAAEARDGIVKLPETISFTPSRDIDSDGLLLQDSHENIRRDFGSTPVYVIDAPEAQELDDGISIESHGDGTSWVHIHIADPTRWLSISSEIARIAERRGESLYYAEGGRPMIPSDEGSAGIMSRMSLGAAANDAGGQPTLSFSVKLSDEGSVLDYSISPGMIKNVQRMTYQAVNSIIDPEQGSRTFTERVWTLDFGNDSLKETYETSSATSPVPASENAARDFSKLNGLAKQLRQRRLNTQGLDYGIPQPSVGIVNLVSGSSPFYEDKGLQYRTMIDGPTSSSASSDMVAEFMVLAGRISGTFASERRLALPFRGTGRPYIPSYALSPGQTVQEALQAFFEKRKNKAKSEDDMYDYAAADIIVQAAPVSITPLDHWSLGVHASDGGYSRVTSPLRRFSDMIGHWQIKHALSGLGSLLSPEDMLKKVSHADRLSQRARRMGKTAESYWQMTALQWIHKNSASSPLSLTNLAAKVLEAPLGDAILGISDKAGRVYIPQLRIVAALKQPVYKAVQVKDDVRVSVSDVTVSPIPRITVQPV</sequence>
<gene>
    <name evidence="1" type="ORF">QFC24_005832</name>
</gene>
<name>A0ACC2X6S4_9TREE</name>
<organism evidence="1 2">
    <name type="scientific">Naganishia onofrii</name>
    <dbReference type="NCBI Taxonomy" id="1851511"/>
    <lineage>
        <taxon>Eukaryota</taxon>
        <taxon>Fungi</taxon>
        <taxon>Dikarya</taxon>
        <taxon>Basidiomycota</taxon>
        <taxon>Agaricomycotina</taxon>
        <taxon>Tremellomycetes</taxon>
        <taxon>Filobasidiales</taxon>
        <taxon>Filobasidiaceae</taxon>
        <taxon>Naganishia</taxon>
    </lineage>
</organism>
<keyword evidence="2" id="KW-1185">Reference proteome</keyword>
<evidence type="ECO:0000313" key="2">
    <source>
        <dbReference type="Proteomes" id="UP001234202"/>
    </source>
</evidence>
<accession>A0ACC2X6S4</accession>
<evidence type="ECO:0000313" key="1">
    <source>
        <dbReference type="EMBL" id="KAJ9119361.1"/>
    </source>
</evidence>
<proteinExistence type="predicted"/>
<protein>
    <submittedName>
        <fullName evidence="1">Uncharacterized protein</fullName>
    </submittedName>
</protein>